<evidence type="ECO:0000313" key="1">
    <source>
        <dbReference type="EMBL" id="QDT63537.1"/>
    </source>
</evidence>
<dbReference type="KEGG" id="chya:V22_07590"/>
<dbReference type="Proteomes" id="UP000319976">
    <property type="component" value="Chromosome"/>
</dbReference>
<accession>A0A517T589</accession>
<organism evidence="1 2">
    <name type="scientific">Calycomorphotria hydatis</name>
    <dbReference type="NCBI Taxonomy" id="2528027"/>
    <lineage>
        <taxon>Bacteria</taxon>
        <taxon>Pseudomonadati</taxon>
        <taxon>Planctomycetota</taxon>
        <taxon>Planctomycetia</taxon>
        <taxon>Planctomycetales</taxon>
        <taxon>Planctomycetaceae</taxon>
        <taxon>Calycomorphotria</taxon>
    </lineage>
</organism>
<dbReference type="AlphaFoldDB" id="A0A517T589"/>
<proteinExistence type="predicted"/>
<keyword evidence="2" id="KW-1185">Reference proteome</keyword>
<sequence length="203" mass="23504">MVIAYHMSIHDDGTAMLGPSTYRVSRDAGYYDWRFGRDGIPHPATCATCGRKTDPEYINPDFRVKSRKRDLSVTYDGYVLVSKRFRKFCETHDWSKFISFSTLPSDNDYFVFKPVQVLKFDSERRRTRFEDLCPECNHFFNVIGATPVFLRNVENPLTEGIFRSDLEFASGHAQSPLIILGTETAKEIRRQAFQKLDIKPIVK</sequence>
<reference evidence="1 2" key="1">
    <citation type="submission" date="2019-02" db="EMBL/GenBank/DDBJ databases">
        <title>Deep-cultivation of Planctomycetes and their phenomic and genomic characterization uncovers novel biology.</title>
        <authorList>
            <person name="Wiegand S."/>
            <person name="Jogler M."/>
            <person name="Boedeker C."/>
            <person name="Pinto D."/>
            <person name="Vollmers J."/>
            <person name="Rivas-Marin E."/>
            <person name="Kohn T."/>
            <person name="Peeters S.H."/>
            <person name="Heuer A."/>
            <person name="Rast P."/>
            <person name="Oberbeckmann S."/>
            <person name="Bunk B."/>
            <person name="Jeske O."/>
            <person name="Meyerdierks A."/>
            <person name="Storesund J.E."/>
            <person name="Kallscheuer N."/>
            <person name="Luecker S."/>
            <person name="Lage O.M."/>
            <person name="Pohl T."/>
            <person name="Merkel B.J."/>
            <person name="Hornburger P."/>
            <person name="Mueller R.-W."/>
            <person name="Bruemmer F."/>
            <person name="Labrenz M."/>
            <person name="Spormann A.M."/>
            <person name="Op den Camp H."/>
            <person name="Overmann J."/>
            <person name="Amann R."/>
            <person name="Jetten M.S.M."/>
            <person name="Mascher T."/>
            <person name="Medema M.H."/>
            <person name="Devos D.P."/>
            <person name="Kaster A.-K."/>
            <person name="Ovreas L."/>
            <person name="Rohde M."/>
            <person name="Galperin M.Y."/>
            <person name="Jogler C."/>
        </authorList>
    </citation>
    <scope>NUCLEOTIDE SEQUENCE [LARGE SCALE GENOMIC DNA]</scope>
    <source>
        <strain evidence="1 2">V22</strain>
    </source>
</reference>
<gene>
    <name evidence="1" type="ORF">V22_07590</name>
</gene>
<evidence type="ECO:0000313" key="2">
    <source>
        <dbReference type="Proteomes" id="UP000319976"/>
    </source>
</evidence>
<protein>
    <submittedName>
        <fullName evidence="1">Uncharacterized protein</fullName>
    </submittedName>
</protein>
<name>A0A517T589_9PLAN</name>
<dbReference type="EMBL" id="CP036316">
    <property type="protein sequence ID" value="QDT63537.1"/>
    <property type="molecule type" value="Genomic_DNA"/>
</dbReference>